<sequence>MRSEQVIMAVSISRVVSHSHVWDVIDRQLLRQTPSKDLCDLSAQVNSALKNTPQKITNNIINGVQNVFEMFKIQKFICILILEGFMIKSGNFLNSGEDFRLAPSRSRSRWSQFFVIGPQITGKRQNNGYFYQVDPHQSSLNRMLPLNEHAYLHKSQMTNPNNLRNNSAKFPNSMPNTGFQSFSLNRGFQMNHQQRVPIKQNKGNFTSSTPEVTSANPKRNGFGFINRVSQPSSINAELLLQENVKINKKAELPNQRPSQLNIKTEPVQVPKYSRTKTPNIPELKHKEVGITLRKTFPNSNRRKSCNTSSCLNDSINFPSNVNTSEIFLSNKNSRIQTISSPKITKRMFSSPFTRNAHHYSTANDSAKVTIKIPRRSNENISQTFGKNLKLRTNITKSEDMEYLEDVLSNGPKVTRIFSINQKKNSPNNMFLKAPVQITESNQNKLLRQGSITATTYMSLNDDKYSLSNSSSDFTKTDALKFDQYTENPFIIDLTTKPLFGRRLTPLKQSSQVAKMKNISDSDFTKTDFSETQNFQTSKFNKEFENNTKRSQYEKPLAELNRTIFNVFWNPERLAVNKEYDITLLKNDAVQQNISKIEGGNSTVKENNKNSKVKVPLVSSFISMPRYTEDKTAFHSRKEETYKLENTSFIKNKPNNLKIVRKAETSAKNNDNSKQPTVISPKSYSSQQISTEQEKKFMEYFPLQPYISEPLSLKLSPSARLEIYKTEEARKETEGILNTENKSNNIKTIGKAEKGFENNNDKLQSNHSFHSSPSQQVKTQESNPLKSFHSQQIKLEQERNHLKPFHNRQLKIQQKRNPLQSSQLQTDDTESYKLKSFLPTQPEIYSTESSPNAKIKLNKNLRTIEKVETVTENNNNNDKRKPDYRVRYQSFHSRQAEEKQENNPLKSFQLRSEDSSFHKSASNPTIHLTTKSNITKTDYIEKLKNAVLKFKVELLSIDKNKTHENHEEKLKPDVVHHLHVFTDISNKFPAYQSHSYYAPVQQYYIPPSHYHYPKYSYTPQLNSQNKFTLVAPSFHEWQQYERNRISKPTDNVRNPLIDHSKTHPDETIFSENQEIVSSTVVSSTIPFLENANNNVVRAMTKRRLEKIREKEDTDTTPIANFRDSHNQMFNFGLAGSFKPVINIIAEKRTEVPREINTKERYENDYRKEIKFSPTTELLLNSKTNCSRKLSDFSEFLATENANSESSETESNNNGCHLATNSPTAAKNQYDLLKSFVTRNKTSIPLHIPSENKIKFKSPSSLDTPYTTIAYPERTLIQPRIKDTTINPETSNTKINNLTSPANVFEDIIFDQESIKTPQTKYSHYESLSVVNPNSNKKSNNTESVNFRSEENEFVKQYQISGFNFSRGATLTQNISSKETKVILSNGEDTESKEETITPSNSSIKESFETPISNEFFSDIELTTISEEIVAPRFTTIMSVNHNGTKDNSIEITVFKNSENKYLDNTKVPNVFTTIIPAKYPESKNISIYEFNLAENDTISLEDINNSTRSEDESKQRIEIEFSTEKAINENMLLEYNNETIKTNKTINTNEAINTKETMNMEELHSDKNVILHNEMNISNKNVIRQKDTTPNHNNLQDLNILNDSKTISTNFQVPANISIDFKNNSLLYEMPEIKHSRNNWKNDKIPATFNESTEKGLLSSARIIKVEKLEKEKLTEINDMINKQIYSVNTTESTLELFIYQTTHNILNFDESPLTTDKEFDISSISNSALVSTTATTLQNDLSSELYTSTAETSLKKINENQKPLSQVNSNSSILT</sequence>
<feature type="region of interest" description="Disordered" evidence="1">
    <location>
        <begin position="755"/>
        <end position="787"/>
    </location>
</feature>
<reference evidence="2 3" key="1">
    <citation type="submission" date="2021-06" db="EMBL/GenBank/DDBJ databases">
        <title>Caerostris darwini draft genome.</title>
        <authorList>
            <person name="Kono N."/>
            <person name="Arakawa K."/>
        </authorList>
    </citation>
    <scope>NUCLEOTIDE SEQUENCE [LARGE SCALE GENOMIC DNA]</scope>
</reference>
<protein>
    <submittedName>
        <fullName evidence="2">Uncharacterized protein</fullName>
    </submittedName>
</protein>
<dbReference type="Proteomes" id="UP001054837">
    <property type="component" value="Unassembled WGS sequence"/>
</dbReference>
<evidence type="ECO:0000313" key="2">
    <source>
        <dbReference type="EMBL" id="GIX98665.1"/>
    </source>
</evidence>
<evidence type="ECO:0000256" key="1">
    <source>
        <dbReference type="SAM" id="MobiDB-lite"/>
    </source>
</evidence>
<name>A0AAV4PNX3_9ARAC</name>
<proteinExistence type="predicted"/>
<feature type="region of interest" description="Disordered" evidence="1">
    <location>
        <begin position="1383"/>
        <end position="1403"/>
    </location>
</feature>
<feature type="compositionally biased region" description="Polar residues" evidence="1">
    <location>
        <begin position="760"/>
        <end position="787"/>
    </location>
</feature>
<accession>A0AAV4PNX3</accession>
<comment type="caution">
    <text evidence="2">The sequence shown here is derived from an EMBL/GenBank/DDBJ whole genome shotgun (WGS) entry which is preliminary data.</text>
</comment>
<evidence type="ECO:0000313" key="3">
    <source>
        <dbReference type="Proteomes" id="UP001054837"/>
    </source>
</evidence>
<feature type="region of interest" description="Disordered" evidence="1">
    <location>
        <begin position="663"/>
        <end position="685"/>
    </location>
</feature>
<feature type="compositionally biased region" description="Polar residues" evidence="1">
    <location>
        <begin position="665"/>
        <end position="685"/>
    </location>
</feature>
<dbReference type="EMBL" id="BPLQ01003206">
    <property type="protein sequence ID" value="GIX98665.1"/>
    <property type="molecule type" value="Genomic_DNA"/>
</dbReference>
<gene>
    <name evidence="2" type="primary">AVEN_165344_1</name>
    <name evidence="2" type="ORF">CDAR_306081</name>
</gene>
<keyword evidence="3" id="KW-1185">Reference proteome</keyword>
<organism evidence="2 3">
    <name type="scientific">Caerostris darwini</name>
    <dbReference type="NCBI Taxonomy" id="1538125"/>
    <lineage>
        <taxon>Eukaryota</taxon>
        <taxon>Metazoa</taxon>
        <taxon>Ecdysozoa</taxon>
        <taxon>Arthropoda</taxon>
        <taxon>Chelicerata</taxon>
        <taxon>Arachnida</taxon>
        <taxon>Araneae</taxon>
        <taxon>Araneomorphae</taxon>
        <taxon>Entelegynae</taxon>
        <taxon>Araneoidea</taxon>
        <taxon>Araneidae</taxon>
        <taxon>Caerostris</taxon>
    </lineage>
</organism>